<feature type="region of interest" description="Disordered" evidence="1">
    <location>
        <begin position="13"/>
        <end position="50"/>
    </location>
</feature>
<evidence type="ECO:0000313" key="2">
    <source>
        <dbReference type="EMBL" id="MBB3121640.1"/>
    </source>
</evidence>
<dbReference type="RefSeq" id="WP_183443340.1">
    <property type="nucleotide sequence ID" value="NZ_JACHXD010000018.1"/>
</dbReference>
<accession>A0A7W5FW39</accession>
<organism evidence="2 3">
    <name type="scientific">Pseudoduganella violacea</name>
    <dbReference type="NCBI Taxonomy" id="1715466"/>
    <lineage>
        <taxon>Bacteria</taxon>
        <taxon>Pseudomonadati</taxon>
        <taxon>Pseudomonadota</taxon>
        <taxon>Betaproteobacteria</taxon>
        <taxon>Burkholderiales</taxon>
        <taxon>Oxalobacteraceae</taxon>
        <taxon>Telluria group</taxon>
        <taxon>Pseudoduganella</taxon>
    </lineage>
</organism>
<feature type="compositionally biased region" description="Low complexity" evidence="1">
    <location>
        <begin position="166"/>
        <end position="185"/>
    </location>
</feature>
<dbReference type="EMBL" id="JACHXD010000018">
    <property type="protein sequence ID" value="MBB3121640.1"/>
    <property type="molecule type" value="Genomic_DNA"/>
</dbReference>
<comment type="caution">
    <text evidence="2">The sequence shown here is derived from an EMBL/GenBank/DDBJ whole genome shotgun (WGS) entry which is preliminary data.</text>
</comment>
<evidence type="ECO:0000256" key="1">
    <source>
        <dbReference type="SAM" id="MobiDB-lite"/>
    </source>
</evidence>
<feature type="compositionally biased region" description="Low complexity" evidence="1">
    <location>
        <begin position="143"/>
        <end position="154"/>
    </location>
</feature>
<feature type="region of interest" description="Disordered" evidence="1">
    <location>
        <begin position="143"/>
        <end position="188"/>
    </location>
</feature>
<feature type="compositionally biased region" description="Polar residues" evidence="1">
    <location>
        <begin position="155"/>
        <end position="165"/>
    </location>
</feature>
<name>A0A7W5FW39_9BURK</name>
<gene>
    <name evidence="2" type="ORF">FHS03_004718</name>
</gene>
<feature type="compositionally biased region" description="Low complexity" evidence="1">
    <location>
        <begin position="13"/>
        <end position="39"/>
    </location>
</feature>
<dbReference type="InterPro" id="IPR021973">
    <property type="entry name" value="SprA-related"/>
</dbReference>
<keyword evidence="3" id="KW-1185">Reference proteome</keyword>
<sequence length="200" mass="20677">MAISAIAASVNPYAASGAAPARAAPAQGAQEAQKPQEPQTKQGAKAELTSDQLKQIDQLKARDQQVRQHEMAHLSAAGGLATSGPTYTYQRGPDGINYAIGGEVNIDTSPGRTPQETLERARTIQAAALAPADPSGPDRAIAARAQQMAQQASQELTAQQSNPDGAQQGAAAQAQDAQQSAVQRAYNAAPAQQPVINVYA</sequence>
<protein>
    <recommendedName>
        <fullName evidence="4">Catalase</fullName>
    </recommendedName>
</protein>
<dbReference type="AlphaFoldDB" id="A0A7W5FW39"/>
<reference evidence="2 3" key="1">
    <citation type="submission" date="2020-08" db="EMBL/GenBank/DDBJ databases">
        <title>Genomic Encyclopedia of Type Strains, Phase III (KMG-III): the genomes of soil and plant-associated and newly described type strains.</title>
        <authorList>
            <person name="Whitman W."/>
        </authorList>
    </citation>
    <scope>NUCLEOTIDE SEQUENCE [LARGE SCALE GENOMIC DNA]</scope>
    <source>
        <strain evidence="2 3">CECT 8897</strain>
    </source>
</reference>
<evidence type="ECO:0000313" key="3">
    <source>
        <dbReference type="Proteomes" id="UP000541535"/>
    </source>
</evidence>
<dbReference type="Pfam" id="PF12118">
    <property type="entry name" value="SprA-related"/>
    <property type="match status" value="1"/>
</dbReference>
<dbReference type="Proteomes" id="UP000541535">
    <property type="component" value="Unassembled WGS sequence"/>
</dbReference>
<proteinExistence type="predicted"/>
<evidence type="ECO:0008006" key="4">
    <source>
        <dbReference type="Google" id="ProtNLM"/>
    </source>
</evidence>